<evidence type="ECO:0000256" key="9">
    <source>
        <dbReference type="ARBA" id="ARBA00022801"/>
    </source>
</evidence>
<evidence type="ECO:0000256" key="8">
    <source>
        <dbReference type="ARBA" id="ARBA00022759"/>
    </source>
</evidence>
<keyword evidence="10" id="KW-0067">ATP-binding</keyword>
<dbReference type="GO" id="GO:0003964">
    <property type="term" value="F:RNA-directed DNA polymerase activity"/>
    <property type="evidence" value="ECO:0007669"/>
    <property type="project" value="UniProtKB-KW"/>
</dbReference>
<evidence type="ECO:0000256" key="17">
    <source>
        <dbReference type="ARBA" id="ARBA00023268"/>
    </source>
</evidence>
<comment type="function">
    <text evidence="1">The aspartyl protease (PR) mediates the proteolytic cleavages of the Gag and Gag-Pol polyproteins after assembly of the VLP.</text>
</comment>
<reference evidence="18" key="1">
    <citation type="submission" date="2020-04" db="EMBL/GenBank/DDBJ databases">
        <authorList>
            <person name="Alioto T."/>
            <person name="Alioto T."/>
            <person name="Gomez Garrido J."/>
        </authorList>
    </citation>
    <scope>NUCLEOTIDE SEQUENCE</scope>
    <source>
        <strain evidence="18">A484AB</strain>
    </source>
</reference>
<evidence type="ECO:0000256" key="16">
    <source>
        <dbReference type="ARBA" id="ARBA00023172"/>
    </source>
</evidence>
<dbReference type="GO" id="GO:0004190">
    <property type="term" value="F:aspartic-type endopeptidase activity"/>
    <property type="evidence" value="ECO:0007669"/>
    <property type="project" value="UniProtKB-KW"/>
</dbReference>
<keyword evidence="4" id="KW-0540">Nuclease</keyword>
<keyword evidence="3" id="KW-0645">Protease</keyword>
<keyword evidence="2" id="KW-1188">Viral release from host cell</keyword>
<dbReference type="GO" id="GO:0008270">
    <property type="term" value="F:zinc ion binding"/>
    <property type="evidence" value="ECO:0007669"/>
    <property type="project" value="InterPro"/>
</dbReference>
<dbReference type="GO" id="GO:0006508">
    <property type="term" value="P:proteolysis"/>
    <property type="evidence" value="ECO:0007669"/>
    <property type="project" value="UniProtKB-KW"/>
</dbReference>
<keyword evidence="7" id="KW-0064">Aspartyl protease</keyword>
<name>A0A6S7GQW4_PARCT</name>
<dbReference type="OrthoDB" id="10059408at2759"/>
<dbReference type="Proteomes" id="UP001152795">
    <property type="component" value="Unassembled WGS sequence"/>
</dbReference>
<dbReference type="InterPro" id="IPR039537">
    <property type="entry name" value="Retrotran_Ty1/copia-like"/>
</dbReference>
<dbReference type="PROSITE" id="PS50994">
    <property type="entry name" value="INTEGRASE"/>
    <property type="match status" value="1"/>
</dbReference>
<dbReference type="InterPro" id="IPR057670">
    <property type="entry name" value="SH3_retrovirus"/>
</dbReference>
<dbReference type="InterPro" id="IPR043502">
    <property type="entry name" value="DNA/RNA_pol_sf"/>
</dbReference>
<evidence type="ECO:0000256" key="7">
    <source>
        <dbReference type="ARBA" id="ARBA00022750"/>
    </source>
</evidence>
<dbReference type="Pfam" id="PF14223">
    <property type="entry name" value="Retrotran_gag_2"/>
    <property type="match status" value="1"/>
</dbReference>
<evidence type="ECO:0000256" key="1">
    <source>
        <dbReference type="ARBA" id="ARBA00002180"/>
    </source>
</evidence>
<keyword evidence="14" id="KW-0239">DNA-directed DNA polymerase</keyword>
<dbReference type="SUPFAM" id="SSF53098">
    <property type="entry name" value="Ribonuclease H-like"/>
    <property type="match status" value="1"/>
</dbReference>
<evidence type="ECO:0000256" key="3">
    <source>
        <dbReference type="ARBA" id="ARBA00022670"/>
    </source>
</evidence>
<dbReference type="InterPro" id="IPR054722">
    <property type="entry name" value="PolX-like_BBD"/>
</dbReference>
<dbReference type="CDD" id="cd09272">
    <property type="entry name" value="RNase_HI_RT_Ty1"/>
    <property type="match status" value="1"/>
</dbReference>
<dbReference type="GO" id="GO:0015074">
    <property type="term" value="P:DNA integration"/>
    <property type="evidence" value="ECO:0007669"/>
    <property type="project" value="UniProtKB-KW"/>
</dbReference>
<dbReference type="SUPFAM" id="SSF56672">
    <property type="entry name" value="DNA/RNA polymerases"/>
    <property type="match status" value="1"/>
</dbReference>
<dbReference type="InterPro" id="IPR036875">
    <property type="entry name" value="Znf_CCHC_sf"/>
</dbReference>
<dbReference type="SMART" id="SM00343">
    <property type="entry name" value="ZnF_C2HC"/>
    <property type="match status" value="2"/>
</dbReference>
<organism evidence="18 19">
    <name type="scientific">Paramuricea clavata</name>
    <name type="common">Red gorgonian</name>
    <name type="synonym">Violescent sea-whip</name>
    <dbReference type="NCBI Taxonomy" id="317549"/>
    <lineage>
        <taxon>Eukaryota</taxon>
        <taxon>Metazoa</taxon>
        <taxon>Cnidaria</taxon>
        <taxon>Anthozoa</taxon>
        <taxon>Octocorallia</taxon>
        <taxon>Malacalcyonacea</taxon>
        <taxon>Plexauridae</taxon>
        <taxon>Paramuricea</taxon>
    </lineage>
</organism>
<dbReference type="AlphaFoldDB" id="A0A6S7GQW4"/>
<dbReference type="GO" id="GO:0003676">
    <property type="term" value="F:nucleic acid binding"/>
    <property type="evidence" value="ECO:0007669"/>
    <property type="project" value="InterPro"/>
</dbReference>
<dbReference type="Pfam" id="PF00665">
    <property type="entry name" value="rve"/>
    <property type="match status" value="1"/>
</dbReference>
<evidence type="ECO:0000256" key="15">
    <source>
        <dbReference type="ARBA" id="ARBA00023113"/>
    </source>
</evidence>
<dbReference type="InterPro" id="IPR012337">
    <property type="entry name" value="RNaseH-like_sf"/>
</dbReference>
<dbReference type="InterPro" id="IPR001584">
    <property type="entry name" value="Integrase_cat-core"/>
</dbReference>
<dbReference type="Pfam" id="PF22936">
    <property type="entry name" value="Pol_BBD"/>
    <property type="match status" value="1"/>
</dbReference>
<evidence type="ECO:0000256" key="6">
    <source>
        <dbReference type="ARBA" id="ARBA00022741"/>
    </source>
</evidence>
<dbReference type="GO" id="GO:0005524">
    <property type="term" value="F:ATP binding"/>
    <property type="evidence" value="ECO:0007669"/>
    <property type="project" value="UniProtKB-KW"/>
</dbReference>
<dbReference type="PANTHER" id="PTHR42648">
    <property type="entry name" value="TRANSPOSASE, PUTATIVE-RELATED"/>
    <property type="match status" value="1"/>
</dbReference>
<dbReference type="SUPFAM" id="SSF57756">
    <property type="entry name" value="Retrovirus zinc finger-like domains"/>
    <property type="match status" value="1"/>
</dbReference>
<evidence type="ECO:0000313" key="18">
    <source>
        <dbReference type="EMBL" id="CAB3992329.1"/>
    </source>
</evidence>
<evidence type="ECO:0000256" key="10">
    <source>
        <dbReference type="ARBA" id="ARBA00022840"/>
    </source>
</evidence>
<keyword evidence="8" id="KW-0255">Endonuclease</keyword>
<evidence type="ECO:0000256" key="11">
    <source>
        <dbReference type="ARBA" id="ARBA00022842"/>
    </source>
</evidence>
<dbReference type="Pfam" id="PF07727">
    <property type="entry name" value="RVT_2"/>
    <property type="match status" value="1"/>
</dbReference>
<dbReference type="InterPro" id="IPR036397">
    <property type="entry name" value="RNaseH_sf"/>
</dbReference>
<evidence type="ECO:0000313" key="19">
    <source>
        <dbReference type="Proteomes" id="UP001152795"/>
    </source>
</evidence>
<dbReference type="InterPro" id="IPR013103">
    <property type="entry name" value="RVT_2"/>
</dbReference>
<comment type="caution">
    <text evidence="18">The sequence shown here is derived from an EMBL/GenBank/DDBJ whole genome shotgun (WGS) entry which is preliminary data.</text>
</comment>
<keyword evidence="14" id="KW-0808">Transferase</keyword>
<dbReference type="PANTHER" id="PTHR42648:SF11">
    <property type="entry name" value="TRANSPOSON TY4-P GAG-POL POLYPROTEIN"/>
    <property type="match status" value="1"/>
</dbReference>
<dbReference type="InterPro" id="IPR001878">
    <property type="entry name" value="Znf_CCHC"/>
</dbReference>
<evidence type="ECO:0000256" key="12">
    <source>
        <dbReference type="ARBA" id="ARBA00022908"/>
    </source>
</evidence>
<accession>A0A6S7GQW4</accession>
<keyword evidence="17" id="KW-0511">Multifunctional enzyme</keyword>
<keyword evidence="15" id="KW-0917">Virion maturation</keyword>
<sequence>MTTTTNSTGYGPRRGLLFDGNESKYELWEVRFLGYMRLQKIYKVFVRDASEKDPPDALTQADAFAELVQCLDDRSLSLVIRDARDDGRKALEVLRQHYQGKGKPRIISLYTELTSLKKEENEPIVADYVIRAESFATALRNAEEAISDALLIAMVLKGLPREYDTFATVVVQREKQMTFAEFKSALRSHEESAKTHGGKAASAGENIMLTKQKFDGNCFKCGRKGHKSVECWSKTSERWCSNCKSKTHETKNCRKKKDAAKTAAEKTTSSENNEHTFAFTSKDTINISGINNKSNSSLLVDTGATSHIINDKSKFVDFDKEFNPSAHVIELADGSKANVVLGKGNAKVKLYDVNGNAREVMLNSALYVPSYDQNIFSVHAAIERGASISLDKQVKQLKCPDGTTFGMEQKGRLYYLNSISSSKNSACSLHEWHKILGHCNYGDVQKLENVVEGMNISNYDEVECTVCTKGKMCQFRNRSPDERATAPLDFVHCDLAGPIDPAGRDGFKYALSFVDDYSRIIMVYFLKCKSDTSEALQQYLADAAPFGRVKRVRSDNGTEFTSHQFKSILRENRIRHETSAPYSPHQNGTVERAWLSLFNMARCLLLEANLPKSIWTYAVMAAAYIRNRCFNARLGKTPYEAFTESKPDLSNMHVFGSVCYAYVQNAKKLDPRSKQGIFVGYDKRSPAYLVFYPDSNKVERVRCVKFFNESNHESKVNPDEQEGEFLPSKVSVPIANESVISTQGDESVNGTETVHDEVRYPSRTRTKPTYLNEYVTGKVVDDAATCAVDYCYRTHDIPTSYSEAVHSPERNKWEKAMDDEIEALEGNETFELVPPPKGRETGPDKAETYKARYVAKGYSQIPDGRKTAYLNAPIDCEIFIEQPEGYERVGQNGERLVCKLNKSLYGLKQSGRNWNNMLHDYLMKESFTQSLADPCVYIRNGGTNECTIIIIWVDDLIISASHEILLQSVKDSLSNKFRMKDLGVLSWFLGTEFKCSEGAIEMSQKQYIEKLLLRFGMAECKSKVTPTVLGLDKVVDTKSPELKDPTLYRAIIGSLIYVMTDWGGDVCDRRSISGYGFQLLDEGSLVSWRSRKQPTVALSTCEAEYMALTDAVQEAKFLKQLCVDLNIVQVSYSVLVNGDNQGAINLAKNPMYHKRSKHIDVKYHFIRSEVRTGSIVLAYIPTDENVADIFTKPVSKVKLDKFGPFISGKYHSA</sequence>
<protein>
    <submittedName>
        <fullName evidence="18">Retrovirus-related Pol poly from transposon TNT 1-94</fullName>
    </submittedName>
</protein>
<dbReference type="GO" id="GO:0004519">
    <property type="term" value="F:endonuclease activity"/>
    <property type="evidence" value="ECO:0007669"/>
    <property type="project" value="UniProtKB-KW"/>
</dbReference>
<dbReference type="Gene3D" id="3.30.420.10">
    <property type="entry name" value="Ribonuclease H-like superfamily/Ribonuclease H"/>
    <property type="match status" value="1"/>
</dbReference>
<dbReference type="Pfam" id="PF25597">
    <property type="entry name" value="SH3_retrovirus"/>
    <property type="match status" value="1"/>
</dbReference>
<evidence type="ECO:0000256" key="14">
    <source>
        <dbReference type="ARBA" id="ARBA00022932"/>
    </source>
</evidence>
<dbReference type="GO" id="GO:0003887">
    <property type="term" value="F:DNA-directed DNA polymerase activity"/>
    <property type="evidence" value="ECO:0007669"/>
    <property type="project" value="UniProtKB-KW"/>
</dbReference>
<keyword evidence="5" id="KW-0479">Metal-binding</keyword>
<gene>
    <name evidence="18" type="ORF">PACLA_8A056317</name>
</gene>
<keyword evidence="19" id="KW-1185">Reference proteome</keyword>
<proteinExistence type="predicted"/>
<dbReference type="GO" id="GO:0006310">
    <property type="term" value="P:DNA recombination"/>
    <property type="evidence" value="ECO:0007669"/>
    <property type="project" value="UniProtKB-KW"/>
</dbReference>
<keyword evidence="6" id="KW-0547">Nucleotide-binding</keyword>
<evidence type="ECO:0000256" key="13">
    <source>
        <dbReference type="ARBA" id="ARBA00022918"/>
    </source>
</evidence>
<keyword evidence="12" id="KW-0229">DNA integration</keyword>
<keyword evidence="9" id="KW-0378">Hydrolase</keyword>
<dbReference type="PROSITE" id="PS50158">
    <property type="entry name" value="ZF_CCHC"/>
    <property type="match status" value="1"/>
</dbReference>
<evidence type="ECO:0000256" key="2">
    <source>
        <dbReference type="ARBA" id="ARBA00022612"/>
    </source>
</evidence>
<keyword evidence="11" id="KW-0460">Magnesium</keyword>
<evidence type="ECO:0000256" key="4">
    <source>
        <dbReference type="ARBA" id="ARBA00022722"/>
    </source>
</evidence>
<keyword evidence="14" id="KW-0548">Nucleotidyltransferase</keyword>
<dbReference type="EMBL" id="CACRXK020002024">
    <property type="protein sequence ID" value="CAB3992329.1"/>
    <property type="molecule type" value="Genomic_DNA"/>
</dbReference>
<dbReference type="Gene3D" id="4.10.60.10">
    <property type="entry name" value="Zinc finger, CCHC-type"/>
    <property type="match status" value="1"/>
</dbReference>
<keyword evidence="16" id="KW-0233">DNA recombination</keyword>
<keyword evidence="13" id="KW-0695">RNA-directed DNA polymerase</keyword>
<evidence type="ECO:0000256" key="5">
    <source>
        <dbReference type="ARBA" id="ARBA00022723"/>
    </source>
</evidence>